<feature type="compositionally biased region" description="Polar residues" evidence="7">
    <location>
        <begin position="44"/>
        <end position="55"/>
    </location>
</feature>
<dbReference type="PROSITE" id="PS50071">
    <property type="entry name" value="HOMEOBOX_2"/>
    <property type="match status" value="1"/>
</dbReference>
<feature type="region of interest" description="Disordered" evidence="7">
    <location>
        <begin position="1"/>
        <end position="29"/>
    </location>
</feature>
<dbReference type="SUPFAM" id="SSF46689">
    <property type="entry name" value="Homeodomain-like"/>
    <property type="match status" value="1"/>
</dbReference>
<reference evidence="9 10" key="1">
    <citation type="submission" date="2014-11" db="EMBL/GenBank/DDBJ databases">
        <authorList>
            <person name="Wibberg Daniel"/>
        </authorList>
    </citation>
    <scope>NUCLEOTIDE SEQUENCE [LARGE SCALE GENOMIC DNA]</scope>
    <source>
        <strain evidence="9">Rhizoctonia solani AG1-IB 7/3/14</strain>
    </source>
</reference>
<dbReference type="Gene3D" id="1.10.10.60">
    <property type="entry name" value="Homeodomain-like"/>
    <property type="match status" value="1"/>
</dbReference>
<keyword evidence="3 5" id="KW-0371">Homeobox</keyword>
<feature type="domain" description="Homeobox" evidence="8">
    <location>
        <begin position="297"/>
        <end position="357"/>
    </location>
</feature>
<feature type="compositionally biased region" description="Basic and acidic residues" evidence="7">
    <location>
        <begin position="143"/>
        <end position="170"/>
    </location>
</feature>
<dbReference type="PANTHER" id="PTHR24324:SF5">
    <property type="entry name" value="HEMATOPOIETICALLY-EXPRESSED HOMEOBOX PROTEIN HHEX"/>
    <property type="match status" value="1"/>
</dbReference>
<dbReference type="InterPro" id="IPR017970">
    <property type="entry name" value="Homeobox_CS"/>
</dbReference>
<dbReference type="EMBL" id="LN679114">
    <property type="protein sequence ID" value="CEL54076.1"/>
    <property type="molecule type" value="Genomic_DNA"/>
</dbReference>
<dbReference type="Proteomes" id="UP000059188">
    <property type="component" value="Unassembled WGS sequence"/>
</dbReference>
<evidence type="ECO:0000256" key="1">
    <source>
        <dbReference type="ARBA" id="ARBA00004123"/>
    </source>
</evidence>
<evidence type="ECO:0000256" key="6">
    <source>
        <dbReference type="RuleBase" id="RU000682"/>
    </source>
</evidence>
<evidence type="ECO:0000313" key="10">
    <source>
        <dbReference type="Proteomes" id="UP000059188"/>
    </source>
</evidence>
<evidence type="ECO:0000259" key="8">
    <source>
        <dbReference type="PROSITE" id="PS50071"/>
    </source>
</evidence>
<protein>
    <recommendedName>
        <fullName evidence="8">Homeobox domain-containing protein</fullName>
    </recommendedName>
</protein>
<feature type="region of interest" description="Disordered" evidence="7">
    <location>
        <begin position="36"/>
        <end position="55"/>
    </location>
</feature>
<dbReference type="GO" id="GO:0005634">
    <property type="term" value="C:nucleus"/>
    <property type="evidence" value="ECO:0007669"/>
    <property type="project" value="UniProtKB-SubCell"/>
</dbReference>
<dbReference type="PANTHER" id="PTHR24324">
    <property type="entry name" value="HOMEOBOX PROTEIN HHEX"/>
    <property type="match status" value="1"/>
</dbReference>
<feature type="compositionally biased region" description="Polar residues" evidence="7">
    <location>
        <begin position="109"/>
        <end position="120"/>
    </location>
</feature>
<evidence type="ECO:0000313" key="9">
    <source>
        <dbReference type="EMBL" id="CEL54076.1"/>
    </source>
</evidence>
<feature type="region of interest" description="Disordered" evidence="7">
    <location>
        <begin position="353"/>
        <end position="387"/>
    </location>
</feature>
<feature type="DNA-binding region" description="Homeobox" evidence="5">
    <location>
        <begin position="299"/>
        <end position="358"/>
    </location>
</feature>
<dbReference type="AlphaFoldDB" id="A0A0B7F7R1"/>
<accession>A0A0B7F7R1</accession>
<sequence length="387" mass="43532">MSQQPSDHYKRSIQVPAQDGAHRGVQVYPVELANETPYYDPRSRTNSSVSDAQHQQWYSMRPESDMQAATRSDHHGAQHMQTEAHLRKEARGFEHAPWREGTSQTAGAFYTQDSQPTPFLSSPPAAFQPPRESQQGLSWDPDVQARRRSESGYDHARRYEPAPGSRRRETAPMLLSGADSPMSPGHEHHGSPMISRHPSLQTFGPYTTTVLQSGRNAATIPAVGDHNRPRSPSHIPHAVHQQPHLSVRSTDSASRVIEPHQYVVPSSRIPRADLAPHTPSASQYNMARASQSPEDLSETKPKRRRANASQLQLLNDTYARTMFPTTEERADIARRINMTPRQVQIWFQNRRQASRQNQLEHEAPAGSAFEGMYNEGQADYLHGPEDD</sequence>
<evidence type="ECO:0000256" key="5">
    <source>
        <dbReference type="PROSITE-ProRule" id="PRU00108"/>
    </source>
</evidence>
<evidence type="ECO:0000256" key="4">
    <source>
        <dbReference type="ARBA" id="ARBA00023242"/>
    </source>
</evidence>
<evidence type="ECO:0000256" key="3">
    <source>
        <dbReference type="ARBA" id="ARBA00023155"/>
    </source>
</evidence>
<dbReference type="OrthoDB" id="6159439at2759"/>
<dbReference type="Pfam" id="PF00046">
    <property type="entry name" value="Homeodomain"/>
    <property type="match status" value="1"/>
</dbReference>
<dbReference type="CDD" id="cd00086">
    <property type="entry name" value="homeodomain"/>
    <property type="match status" value="1"/>
</dbReference>
<dbReference type="GO" id="GO:0000981">
    <property type="term" value="F:DNA-binding transcription factor activity, RNA polymerase II-specific"/>
    <property type="evidence" value="ECO:0007669"/>
    <property type="project" value="InterPro"/>
</dbReference>
<name>A0A0B7F7R1_THACB</name>
<gene>
    <name evidence="9" type="ORF">RSOLAG1IB_06786</name>
</gene>
<keyword evidence="2 5" id="KW-0238">DNA-binding</keyword>
<evidence type="ECO:0000256" key="7">
    <source>
        <dbReference type="SAM" id="MobiDB-lite"/>
    </source>
</evidence>
<dbReference type="GO" id="GO:0000978">
    <property type="term" value="F:RNA polymerase II cis-regulatory region sequence-specific DNA binding"/>
    <property type="evidence" value="ECO:0007669"/>
    <property type="project" value="TreeGrafter"/>
</dbReference>
<dbReference type="GO" id="GO:0030154">
    <property type="term" value="P:cell differentiation"/>
    <property type="evidence" value="ECO:0007669"/>
    <property type="project" value="TreeGrafter"/>
</dbReference>
<comment type="subcellular location">
    <subcellularLocation>
        <location evidence="1 5 6">Nucleus</location>
    </subcellularLocation>
</comment>
<dbReference type="SMART" id="SM00389">
    <property type="entry name" value="HOX"/>
    <property type="match status" value="1"/>
</dbReference>
<keyword evidence="4 5" id="KW-0539">Nucleus</keyword>
<organism evidence="9 10">
    <name type="scientific">Thanatephorus cucumeris (strain AG1-IB / isolate 7/3/14)</name>
    <name type="common">Lettuce bottom rot fungus</name>
    <name type="synonym">Rhizoctonia solani</name>
    <dbReference type="NCBI Taxonomy" id="1108050"/>
    <lineage>
        <taxon>Eukaryota</taxon>
        <taxon>Fungi</taxon>
        <taxon>Dikarya</taxon>
        <taxon>Basidiomycota</taxon>
        <taxon>Agaricomycotina</taxon>
        <taxon>Agaricomycetes</taxon>
        <taxon>Cantharellales</taxon>
        <taxon>Ceratobasidiaceae</taxon>
        <taxon>Rhizoctonia</taxon>
        <taxon>Rhizoctonia solani AG-1</taxon>
    </lineage>
</organism>
<feature type="region of interest" description="Disordered" evidence="7">
    <location>
        <begin position="267"/>
        <end position="309"/>
    </location>
</feature>
<keyword evidence="10" id="KW-1185">Reference proteome</keyword>
<dbReference type="PROSITE" id="PS00027">
    <property type="entry name" value="HOMEOBOX_1"/>
    <property type="match status" value="1"/>
</dbReference>
<dbReference type="InterPro" id="IPR009057">
    <property type="entry name" value="Homeodomain-like_sf"/>
</dbReference>
<feature type="compositionally biased region" description="Polar residues" evidence="7">
    <location>
        <begin position="279"/>
        <end position="294"/>
    </location>
</feature>
<feature type="region of interest" description="Disordered" evidence="7">
    <location>
        <begin position="109"/>
        <end position="202"/>
    </location>
</feature>
<dbReference type="InterPro" id="IPR001356">
    <property type="entry name" value="HD"/>
</dbReference>
<proteinExistence type="predicted"/>
<dbReference type="STRING" id="1108050.A0A0B7F7R1"/>
<dbReference type="InterPro" id="IPR051000">
    <property type="entry name" value="Homeobox_DNA-bind_prot"/>
</dbReference>
<evidence type="ECO:0000256" key="2">
    <source>
        <dbReference type="ARBA" id="ARBA00023125"/>
    </source>
</evidence>